<reference evidence="11 12" key="1">
    <citation type="submission" date="2018-06" db="EMBL/GenBank/DDBJ databases">
        <authorList>
            <consortium name="Pathogen Informatics"/>
            <person name="Doyle S."/>
        </authorList>
    </citation>
    <scope>NUCLEOTIDE SEQUENCE [LARGE SCALE GENOMIC DNA]</scope>
    <source>
        <strain evidence="11 12">NCTC7915</strain>
    </source>
</reference>
<dbReference type="InterPro" id="IPR050539">
    <property type="entry name" value="ThrE_Dicarb/AminoAcid_Exp"/>
</dbReference>
<dbReference type="RefSeq" id="WP_147279184.1">
    <property type="nucleotide sequence ID" value="NZ_UFYA01000001.1"/>
</dbReference>
<evidence type="ECO:0000256" key="2">
    <source>
        <dbReference type="ARBA" id="ARBA00022475"/>
    </source>
</evidence>
<feature type="region of interest" description="Disordered" evidence="7">
    <location>
        <begin position="1"/>
        <end position="31"/>
    </location>
</feature>
<evidence type="ECO:0000256" key="7">
    <source>
        <dbReference type="SAM" id="MobiDB-lite"/>
    </source>
</evidence>
<evidence type="ECO:0000259" key="10">
    <source>
        <dbReference type="Pfam" id="PF12821"/>
    </source>
</evidence>
<dbReference type="GO" id="GO:0015744">
    <property type="term" value="P:succinate transport"/>
    <property type="evidence" value="ECO:0007669"/>
    <property type="project" value="TreeGrafter"/>
</dbReference>
<feature type="transmembrane region" description="Helical" evidence="8">
    <location>
        <begin position="506"/>
        <end position="527"/>
    </location>
</feature>
<gene>
    <name evidence="11" type="ORF">NCTC7915_00773</name>
</gene>
<evidence type="ECO:0000256" key="1">
    <source>
        <dbReference type="ARBA" id="ARBA00004651"/>
    </source>
</evidence>
<dbReference type="Pfam" id="PF06738">
    <property type="entry name" value="ThrE"/>
    <property type="match status" value="1"/>
</dbReference>
<comment type="caution">
    <text evidence="11">The sequence shown here is derived from an EMBL/GenBank/DDBJ whole genome shotgun (WGS) entry which is preliminary data.</text>
</comment>
<accession>A0AA46H030</accession>
<dbReference type="AlphaFoldDB" id="A0AA46H030"/>
<evidence type="ECO:0000256" key="6">
    <source>
        <dbReference type="ARBA" id="ARBA00034125"/>
    </source>
</evidence>
<proteinExistence type="inferred from homology"/>
<evidence type="ECO:0000256" key="4">
    <source>
        <dbReference type="ARBA" id="ARBA00022989"/>
    </source>
</evidence>
<keyword evidence="5 8" id="KW-0472">Membrane</keyword>
<feature type="transmembrane region" description="Helical" evidence="8">
    <location>
        <begin position="317"/>
        <end position="340"/>
    </location>
</feature>
<keyword evidence="3 8" id="KW-0812">Transmembrane</keyword>
<dbReference type="Pfam" id="PF12821">
    <property type="entry name" value="ThrE_2"/>
    <property type="match status" value="1"/>
</dbReference>
<evidence type="ECO:0000256" key="8">
    <source>
        <dbReference type="SAM" id="Phobius"/>
    </source>
</evidence>
<dbReference type="GO" id="GO:0022857">
    <property type="term" value="F:transmembrane transporter activity"/>
    <property type="evidence" value="ECO:0007669"/>
    <property type="project" value="InterPro"/>
</dbReference>
<evidence type="ECO:0000256" key="3">
    <source>
        <dbReference type="ARBA" id="ARBA00022692"/>
    </source>
</evidence>
<comment type="similarity">
    <text evidence="6">Belongs to the ThrE exporter (TC 2.A.79) family.</text>
</comment>
<evidence type="ECO:0000259" key="9">
    <source>
        <dbReference type="Pfam" id="PF06738"/>
    </source>
</evidence>
<protein>
    <submittedName>
        <fullName evidence="11">Uncharacterized conserved protein</fullName>
    </submittedName>
</protein>
<feature type="transmembrane region" description="Helical" evidence="8">
    <location>
        <begin position="352"/>
        <end position="371"/>
    </location>
</feature>
<evidence type="ECO:0000256" key="5">
    <source>
        <dbReference type="ARBA" id="ARBA00023136"/>
    </source>
</evidence>
<feature type="transmembrane region" description="Helical" evidence="8">
    <location>
        <begin position="391"/>
        <end position="407"/>
    </location>
</feature>
<name>A0AA46H030_9MICO</name>
<evidence type="ECO:0000313" key="12">
    <source>
        <dbReference type="Proteomes" id="UP000254118"/>
    </source>
</evidence>
<organism evidence="11 12">
    <name type="scientific">Dermatophilus congolensis</name>
    <dbReference type="NCBI Taxonomy" id="1863"/>
    <lineage>
        <taxon>Bacteria</taxon>
        <taxon>Bacillati</taxon>
        <taxon>Actinomycetota</taxon>
        <taxon>Actinomycetes</taxon>
        <taxon>Micrococcales</taxon>
        <taxon>Dermatophilaceae</taxon>
        <taxon>Dermatophilus</taxon>
    </lineage>
</organism>
<feature type="transmembrane region" description="Helical" evidence="8">
    <location>
        <begin position="279"/>
        <end position="305"/>
    </location>
</feature>
<dbReference type="PANTHER" id="PTHR34390">
    <property type="entry name" value="UPF0442 PROTEIN YJJB-RELATED"/>
    <property type="match status" value="1"/>
</dbReference>
<evidence type="ECO:0000313" key="11">
    <source>
        <dbReference type="EMBL" id="STD07266.1"/>
    </source>
</evidence>
<feature type="domain" description="Threonine/serine exporter-like N-terminal" evidence="9">
    <location>
        <begin position="123"/>
        <end position="371"/>
    </location>
</feature>
<sequence length="557" mass="57600">MADKSGGSVSGVGDEGRSGVPEGDERSWFVPATRDVSSVEGDAGVEAVAAVSKPEMYPALDENSVIAEDPVTGTLKVIPRDQLKQSGLFRVRNALRGSAPTWGMDLREINDGVEHAHSRSVIDLAMRMAEVSLATGASAADVTAGVLAVTRAYGLRSVHVDVTFTSIAVTHHRGSFQDPVTMVRTVSVRVPDYERLSRLEALSAEISEGDLPLDEARARFLEINESPHAYARWVVTVASGVTGLGVGILLGGTPAELVLVTLVVMLVDRSSLWSARRKLAAFFAQIVGGAIPTVVMLGLVAGGAYVSDSFLAVRPSLIVTCGIVVALAGLSVVGAAQDAIDAYYVTAAARSFEVFMMTLGILVGVMGVLSIGQRLGVPSYLIPPRTFAPMLGWQITGVVLAAFGAALSSYSGPVTVVVAAVTGALSWLVYTLVGVVGFDPIAATAAACLCAGLMSQLMAGWLNVPPLGVVTGGIVAFLPGGLVFRGLYYLVEPVPDPSAAMDGGTLLWSAAATGLAIAGGVSMGTYLGRFLRPRSRIAGKAVSRALRRSSVSSGAAS</sequence>
<comment type="subcellular location">
    <subcellularLocation>
        <location evidence="1">Cell membrane</location>
        <topology evidence="1">Multi-pass membrane protein</topology>
    </subcellularLocation>
</comment>
<dbReference type="GO" id="GO:0005886">
    <property type="term" value="C:plasma membrane"/>
    <property type="evidence" value="ECO:0007669"/>
    <property type="project" value="UniProtKB-SubCell"/>
</dbReference>
<dbReference type="InterPro" id="IPR010619">
    <property type="entry name" value="ThrE-like_N"/>
</dbReference>
<dbReference type="InterPro" id="IPR024528">
    <property type="entry name" value="ThrE_2"/>
</dbReference>
<feature type="transmembrane region" description="Helical" evidence="8">
    <location>
        <begin position="414"/>
        <end position="435"/>
    </location>
</feature>
<dbReference type="EMBL" id="UFYA01000001">
    <property type="protein sequence ID" value="STD07266.1"/>
    <property type="molecule type" value="Genomic_DNA"/>
</dbReference>
<dbReference type="Proteomes" id="UP000254118">
    <property type="component" value="Unassembled WGS sequence"/>
</dbReference>
<keyword evidence="4 8" id="KW-1133">Transmembrane helix</keyword>
<keyword evidence="2" id="KW-1003">Cell membrane</keyword>
<feature type="domain" description="Threonine/Serine exporter ThrE" evidence="10">
    <location>
        <begin position="397"/>
        <end position="523"/>
    </location>
</feature>
<feature type="transmembrane region" description="Helical" evidence="8">
    <location>
        <begin position="244"/>
        <end position="267"/>
    </location>
</feature>
<feature type="transmembrane region" description="Helical" evidence="8">
    <location>
        <begin position="469"/>
        <end position="491"/>
    </location>
</feature>
<feature type="transmembrane region" description="Helical" evidence="8">
    <location>
        <begin position="441"/>
        <end position="462"/>
    </location>
</feature>